<accession>A0A2S9E3Y2</accession>
<dbReference type="CDD" id="cd00093">
    <property type="entry name" value="HTH_XRE"/>
    <property type="match status" value="1"/>
</dbReference>
<feature type="domain" description="HTH cro/C1-type" evidence="2">
    <location>
        <begin position="26"/>
        <end position="74"/>
    </location>
</feature>
<dbReference type="PROSITE" id="PS50943">
    <property type="entry name" value="HTH_CROC1"/>
    <property type="match status" value="1"/>
</dbReference>
<comment type="caution">
    <text evidence="3">The sequence shown here is derived from an EMBL/GenBank/DDBJ whole genome shotgun (WGS) entry which is preliminary data.</text>
</comment>
<dbReference type="Pfam" id="PF01381">
    <property type="entry name" value="HTH_3"/>
    <property type="match status" value="1"/>
</dbReference>
<organism evidence="3 4">
    <name type="scientific">Pseudomonas cedrina</name>
    <dbReference type="NCBI Taxonomy" id="651740"/>
    <lineage>
        <taxon>Bacteria</taxon>
        <taxon>Pseudomonadati</taxon>
        <taxon>Pseudomonadota</taxon>
        <taxon>Gammaproteobacteria</taxon>
        <taxon>Pseudomonadales</taxon>
        <taxon>Pseudomonadaceae</taxon>
        <taxon>Pseudomonas</taxon>
    </lineage>
</organism>
<evidence type="ECO:0000256" key="1">
    <source>
        <dbReference type="SAM" id="MobiDB-lite"/>
    </source>
</evidence>
<dbReference type="Proteomes" id="UP000239458">
    <property type="component" value="Unassembled WGS sequence"/>
</dbReference>
<dbReference type="Gene3D" id="1.10.260.40">
    <property type="entry name" value="lambda repressor-like DNA-binding domains"/>
    <property type="match status" value="1"/>
</dbReference>
<evidence type="ECO:0000313" key="4">
    <source>
        <dbReference type="Proteomes" id="UP000239458"/>
    </source>
</evidence>
<evidence type="ECO:0000259" key="2">
    <source>
        <dbReference type="PROSITE" id="PS50943"/>
    </source>
</evidence>
<name>A0A2S9E3Y2_PSECE</name>
<dbReference type="SMART" id="SM00530">
    <property type="entry name" value="HTH_XRE"/>
    <property type="match status" value="1"/>
</dbReference>
<reference evidence="3 4" key="1">
    <citation type="submission" date="2017-09" db="EMBL/GenBank/DDBJ databases">
        <title>Genomic, metabolic, and phenotypic characteristics of bacterial isolates from the natural microbiome of the model nematode Caenorhabditis elegans.</title>
        <authorList>
            <person name="Zimmermann J."/>
            <person name="Obeng N."/>
            <person name="Yang W."/>
            <person name="Obeng O."/>
            <person name="Kissoyan K."/>
            <person name="Pees B."/>
            <person name="Dirksen P."/>
            <person name="Hoppner M."/>
            <person name="Franke A."/>
            <person name="Rosenstiel P."/>
            <person name="Leippe M."/>
            <person name="Dierking K."/>
            <person name="Kaleta C."/>
            <person name="Schulenburg H."/>
        </authorList>
    </citation>
    <scope>NUCLEOTIDE SEQUENCE [LARGE SCALE GENOMIC DNA]</scope>
    <source>
        <strain evidence="3 4">MYb184</strain>
    </source>
</reference>
<dbReference type="SUPFAM" id="SSF47413">
    <property type="entry name" value="lambda repressor-like DNA-binding domains"/>
    <property type="match status" value="1"/>
</dbReference>
<sequence length="133" mass="14919">MIRKLHKMRMTTMSEQAIAQAIGSRVEALRVKKNINQETVAEEAGISRTTLRQLMAGKGTLINLIAVLRVIGELDRLSSLVEEVRSSPIQMAKMAGKKRQRAYTTRKDSSETTSVPGQKKRLVPDAVKKDTRW</sequence>
<evidence type="ECO:0000313" key="3">
    <source>
        <dbReference type="EMBL" id="PRC09488.1"/>
    </source>
</evidence>
<proteinExistence type="predicted"/>
<dbReference type="AlphaFoldDB" id="A0A2S9E3Y2"/>
<protein>
    <submittedName>
        <fullName evidence="3">Transcriptional regulator</fullName>
    </submittedName>
</protein>
<feature type="compositionally biased region" description="Basic and acidic residues" evidence="1">
    <location>
        <begin position="122"/>
        <end position="133"/>
    </location>
</feature>
<dbReference type="EMBL" id="PCQE01000003">
    <property type="protein sequence ID" value="PRC09488.1"/>
    <property type="molecule type" value="Genomic_DNA"/>
</dbReference>
<dbReference type="GO" id="GO:0003677">
    <property type="term" value="F:DNA binding"/>
    <property type="evidence" value="ECO:0007669"/>
    <property type="project" value="InterPro"/>
</dbReference>
<dbReference type="InterPro" id="IPR001387">
    <property type="entry name" value="Cro/C1-type_HTH"/>
</dbReference>
<gene>
    <name evidence="3" type="ORF">CQ006_03275</name>
</gene>
<feature type="region of interest" description="Disordered" evidence="1">
    <location>
        <begin position="92"/>
        <end position="133"/>
    </location>
</feature>
<dbReference type="InterPro" id="IPR010982">
    <property type="entry name" value="Lambda_DNA-bd_dom_sf"/>
</dbReference>